<organism evidence="4">
    <name type="scientific">Schistocephalus solidus</name>
    <name type="common">Tapeworm</name>
    <dbReference type="NCBI Taxonomy" id="70667"/>
    <lineage>
        <taxon>Eukaryota</taxon>
        <taxon>Metazoa</taxon>
        <taxon>Spiralia</taxon>
        <taxon>Lophotrochozoa</taxon>
        <taxon>Platyhelminthes</taxon>
        <taxon>Cestoda</taxon>
        <taxon>Eucestoda</taxon>
        <taxon>Diphyllobothriidea</taxon>
        <taxon>Diphyllobothriidae</taxon>
        <taxon>Schistocephalus</taxon>
    </lineage>
</organism>
<accession>A0A183SJB6</accession>
<feature type="compositionally biased region" description="Basic and acidic residues" evidence="1">
    <location>
        <begin position="24"/>
        <end position="34"/>
    </location>
</feature>
<dbReference type="WBParaSite" id="SSLN_0000446101-mRNA-1">
    <property type="protein sequence ID" value="SSLN_0000446101-mRNA-1"/>
    <property type="gene ID" value="SSLN_0000446101"/>
</dbReference>
<name>A0A183SJB6_SCHSO</name>
<evidence type="ECO:0000313" key="4">
    <source>
        <dbReference type="WBParaSite" id="SSLN_0000446101-mRNA-1"/>
    </source>
</evidence>
<reference evidence="2 3" key="2">
    <citation type="submission" date="2018-11" db="EMBL/GenBank/DDBJ databases">
        <authorList>
            <consortium name="Pathogen Informatics"/>
        </authorList>
    </citation>
    <scope>NUCLEOTIDE SEQUENCE [LARGE SCALE GENOMIC DNA]</scope>
    <source>
        <strain evidence="2 3">NST_G2</strain>
    </source>
</reference>
<dbReference type="Proteomes" id="UP000275846">
    <property type="component" value="Unassembled WGS sequence"/>
</dbReference>
<evidence type="ECO:0000256" key="1">
    <source>
        <dbReference type="SAM" id="MobiDB-lite"/>
    </source>
</evidence>
<dbReference type="EMBL" id="UYSU01032820">
    <property type="protein sequence ID" value="VDL90693.1"/>
    <property type="molecule type" value="Genomic_DNA"/>
</dbReference>
<keyword evidence="3" id="KW-1185">Reference proteome</keyword>
<dbReference type="AlphaFoldDB" id="A0A183SJB6"/>
<feature type="compositionally biased region" description="Basic and acidic residues" evidence="1">
    <location>
        <begin position="1"/>
        <end position="13"/>
    </location>
</feature>
<sequence>MRRQPIDMRRCTEHASSPQARVRSKFEKLRRCTEHASSPQARVRPKFEKFPPGVFQREKRPINASHVAGQKVPERSPSRLVGMFENPEN</sequence>
<evidence type="ECO:0000313" key="2">
    <source>
        <dbReference type="EMBL" id="VDL90693.1"/>
    </source>
</evidence>
<evidence type="ECO:0000313" key="3">
    <source>
        <dbReference type="Proteomes" id="UP000275846"/>
    </source>
</evidence>
<proteinExistence type="predicted"/>
<reference evidence="4" key="1">
    <citation type="submission" date="2016-06" db="UniProtKB">
        <authorList>
            <consortium name="WormBaseParasite"/>
        </authorList>
    </citation>
    <scope>IDENTIFICATION</scope>
</reference>
<gene>
    <name evidence="2" type="ORF">SSLN_LOCUS4308</name>
</gene>
<feature type="region of interest" description="Disordered" evidence="1">
    <location>
        <begin position="1"/>
        <end position="89"/>
    </location>
</feature>
<protein>
    <submittedName>
        <fullName evidence="2 4">Uncharacterized protein</fullName>
    </submittedName>
</protein>